<dbReference type="Gene3D" id="1.20.120.1550">
    <property type="entry name" value="Protein of unknown function DUF5063"/>
    <property type="match status" value="1"/>
</dbReference>
<proteinExistence type="predicted"/>
<dbReference type="AlphaFoldDB" id="A0A1W2D740"/>
<accession>A0A1W2D740</accession>
<dbReference type="RefSeq" id="WP_084452962.1">
    <property type="nucleotide sequence ID" value="NZ_FWXN01000015.1"/>
</dbReference>
<dbReference type="OrthoDB" id="3524665at2"/>
<organism evidence="1 2">
    <name type="scientific">Janibacter indicus</name>
    <dbReference type="NCBI Taxonomy" id="857417"/>
    <lineage>
        <taxon>Bacteria</taxon>
        <taxon>Bacillati</taxon>
        <taxon>Actinomycetota</taxon>
        <taxon>Actinomycetes</taxon>
        <taxon>Micrococcales</taxon>
        <taxon>Intrasporangiaceae</taxon>
        <taxon>Janibacter</taxon>
    </lineage>
</organism>
<dbReference type="Proteomes" id="UP000192634">
    <property type="component" value="Unassembled WGS sequence"/>
</dbReference>
<reference evidence="1 2" key="1">
    <citation type="submission" date="2017-04" db="EMBL/GenBank/DDBJ databases">
        <authorList>
            <person name="Afonso C.L."/>
            <person name="Miller P.J."/>
            <person name="Scott M.A."/>
            <person name="Spackman E."/>
            <person name="Goraichik I."/>
            <person name="Dimitrov K.M."/>
            <person name="Suarez D.L."/>
            <person name="Swayne D.E."/>
        </authorList>
    </citation>
    <scope>NUCLEOTIDE SEQUENCE [LARGE SCALE GENOMIC DNA]</scope>
    <source>
        <strain evidence="1 2">CGMCC 1.12511</strain>
    </source>
</reference>
<gene>
    <name evidence="1" type="ORF">SAMN06296429_11521</name>
</gene>
<dbReference type="Pfam" id="PF16702">
    <property type="entry name" value="DUF5063"/>
    <property type="match status" value="1"/>
</dbReference>
<name>A0A1W2D740_9MICO</name>
<evidence type="ECO:0000313" key="1">
    <source>
        <dbReference type="EMBL" id="SMC93337.1"/>
    </source>
</evidence>
<protein>
    <recommendedName>
        <fullName evidence="3">DUF5063 domain-containing protein</fullName>
    </recommendedName>
</protein>
<evidence type="ECO:0008006" key="3">
    <source>
        <dbReference type="Google" id="ProtNLM"/>
    </source>
</evidence>
<dbReference type="InterPro" id="IPR038312">
    <property type="entry name" value="DUF5063_sf"/>
</dbReference>
<dbReference type="EMBL" id="FWXN01000015">
    <property type="protein sequence ID" value="SMC93337.1"/>
    <property type="molecule type" value="Genomic_DNA"/>
</dbReference>
<dbReference type="InterPro" id="IPR032025">
    <property type="entry name" value="DUF5063"/>
</dbReference>
<evidence type="ECO:0000313" key="2">
    <source>
        <dbReference type="Proteomes" id="UP000192634"/>
    </source>
</evidence>
<sequence>MPDETTLLADECAAEARAWLGTVAEIASGAAPESAIPLLLLTTSQVQLVGARLGAIADIVLEERFERDPGPDTEMDPLRAGLAQLLEGVDDYADVVDPVTSTETTSGSLSNDLAVVAAALAHGLAHHDAGRPTEALWWWQYSYLADWGDRAAMAVRVLQTLLAHIRLDADADADVVGEAEFDALHS</sequence>